<dbReference type="OrthoDB" id="9801219at2"/>
<keyword evidence="5 6" id="KW-0067">ATP-binding</keyword>
<dbReference type="GO" id="GO:0008443">
    <property type="term" value="F:phosphofructokinase activity"/>
    <property type="evidence" value="ECO:0007669"/>
    <property type="project" value="TreeGrafter"/>
</dbReference>
<evidence type="ECO:0000256" key="3">
    <source>
        <dbReference type="ARBA" id="ARBA00022741"/>
    </source>
</evidence>
<dbReference type="EC" id="2.7.1.144" evidence="6"/>
<dbReference type="Pfam" id="PF00294">
    <property type="entry name" value="PfkB"/>
    <property type="match status" value="1"/>
</dbReference>
<dbReference type="GO" id="GO:0005524">
    <property type="term" value="F:ATP binding"/>
    <property type="evidence" value="ECO:0007669"/>
    <property type="project" value="UniProtKB-KW"/>
</dbReference>
<dbReference type="GO" id="GO:2001059">
    <property type="term" value="P:D-tagatose 6-phosphate catabolic process"/>
    <property type="evidence" value="ECO:0007669"/>
    <property type="project" value="UniProtKB-UniPathway"/>
</dbReference>
<dbReference type="PIRSF" id="PIRSF000535">
    <property type="entry name" value="1PFK/6PFK/LacC"/>
    <property type="match status" value="1"/>
</dbReference>
<organism evidence="8 9">
    <name type="scientific">Paenibacillus lutimineralis</name>
    <dbReference type="NCBI Taxonomy" id="2707005"/>
    <lineage>
        <taxon>Bacteria</taxon>
        <taxon>Bacillati</taxon>
        <taxon>Bacillota</taxon>
        <taxon>Bacilli</taxon>
        <taxon>Bacillales</taxon>
        <taxon>Paenibacillaceae</taxon>
        <taxon>Paenibacillus</taxon>
    </lineage>
</organism>
<dbReference type="GO" id="GO:0009024">
    <property type="term" value="F:tagatose-6-phosphate kinase activity"/>
    <property type="evidence" value="ECO:0007669"/>
    <property type="project" value="UniProtKB-EC"/>
</dbReference>
<dbReference type="InterPro" id="IPR029056">
    <property type="entry name" value="Ribokinase-like"/>
</dbReference>
<keyword evidence="2 6" id="KW-0808">Transferase</keyword>
<dbReference type="PANTHER" id="PTHR46566:SF2">
    <property type="entry name" value="ATP-DEPENDENT 6-PHOSPHOFRUCTOKINASE ISOZYME 2"/>
    <property type="match status" value="1"/>
</dbReference>
<dbReference type="FunFam" id="3.40.1190.20:FF:000001">
    <property type="entry name" value="Phosphofructokinase"/>
    <property type="match status" value="1"/>
</dbReference>
<evidence type="ECO:0000256" key="1">
    <source>
        <dbReference type="ARBA" id="ARBA00005380"/>
    </source>
</evidence>
<evidence type="ECO:0000256" key="5">
    <source>
        <dbReference type="ARBA" id="ARBA00022840"/>
    </source>
</evidence>
<dbReference type="AlphaFoldDB" id="A0A3S9UT26"/>
<gene>
    <name evidence="8" type="ORF">EI981_02390</name>
</gene>
<name>A0A3S9UT26_9BACL</name>
<comment type="similarity">
    <text evidence="1">Belongs to the carbohydrate kinase pfkB family.</text>
</comment>
<dbReference type="RefSeq" id="WP_126995100.1">
    <property type="nucleotide sequence ID" value="NZ_CP034346.1"/>
</dbReference>
<dbReference type="UniPathway" id="UPA00704">
    <property type="reaction ID" value="UER00715"/>
</dbReference>
<dbReference type="CDD" id="cd01164">
    <property type="entry name" value="FruK_PfkB_like"/>
    <property type="match status" value="1"/>
</dbReference>
<evidence type="ECO:0000256" key="2">
    <source>
        <dbReference type="ARBA" id="ARBA00022679"/>
    </source>
</evidence>
<comment type="catalytic activity">
    <reaction evidence="6">
        <text>D-tagatofuranose 6-phosphate + ATP = D-tagatofuranose 1,6-bisphosphate + ADP + H(+)</text>
        <dbReference type="Rhea" id="RHEA:12420"/>
        <dbReference type="ChEBI" id="CHEBI:15378"/>
        <dbReference type="ChEBI" id="CHEBI:30616"/>
        <dbReference type="ChEBI" id="CHEBI:58694"/>
        <dbReference type="ChEBI" id="CHEBI:58695"/>
        <dbReference type="ChEBI" id="CHEBI:456216"/>
        <dbReference type="EC" id="2.7.1.144"/>
    </reaction>
</comment>
<sequence>MITTVTLNAAIDKTYYVPSFIPGEVHRVARQVAEPGGKGNNVAKVIRLLGGEVTASGFIAGNNGAFIETEMQARGIHTAFIAASGESRVCLNIMDEASGLSTELLEQGPVVGRAQLAQLKQDLLELARNSSIVVLSGSLLPGASAELYAELIGIVKEAGARAYLDTSGIALSAGIEAKPHFVKPNEHELAVWLGKVSLTENECIEAAKKLFDEGISQVCVTLGERGTIAVIDRQVFRVSPPSIQAINTVGCGDSFVAGMAFSEACGDAPVDRLRIATAAAAANAMSERAGHIEDDVFNLYLHQVKVEPL</sequence>
<dbReference type="InterPro" id="IPR011611">
    <property type="entry name" value="PfkB_dom"/>
</dbReference>
<evidence type="ECO:0000259" key="7">
    <source>
        <dbReference type="Pfam" id="PF00294"/>
    </source>
</evidence>
<dbReference type="GO" id="GO:0005829">
    <property type="term" value="C:cytosol"/>
    <property type="evidence" value="ECO:0007669"/>
    <property type="project" value="TreeGrafter"/>
</dbReference>
<evidence type="ECO:0000313" key="8">
    <source>
        <dbReference type="EMBL" id="AZS13433.1"/>
    </source>
</evidence>
<proteinExistence type="inferred from homology"/>
<dbReference type="Gene3D" id="3.40.1190.20">
    <property type="match status" value="1"/>
</dbReference>
<evidence type="ECO:0000313" key="9">
    <source>
        <dbReference type="Proteomes" id="UP000270678"/>
    </source>
</evidence>
<dbReference type="PANTHER" id="PTHR46566">
    <property type="entry name" value="1-PHOSPHOFRUCTOKINASE-RELATED"/>
    <property type="match status" value="1"/>
</dbReference>
<dbReference type="Proteomes" id="UP000270678">
    <property type="component" value="Chromosome"/>
</dbReference>
<protein>
    <recommendedName>
        <fullName evidence="6">Tagatose-6-phosphate kinase</fullName>
        <ecNumber evidence="6">2.7.1.144</ecNumber>
    </recommendedName>
</protein>
<evidence type="ECO:0000256" key="6">
    <source>
        <dbReference type="PIRNR" id="PIRNR000535"/>
    </source>
</evidence>
<reference evidence="9" key="1">
    <citation type="submission" date="2018-12" db="EMBL/GenBank/DDBJ databases">
        <title>Complete genome sequence of Paenibacillus sp. MBLB1234.</title>
        <authorList>
            <person name="Nam Y.-D."/>
            <person name="Kang J."/>
            <person name="Chung W.-H."/>
            <person name="Park Y.S."/>
        </authorList>
    </citation>
    <scope>NUCLEOTIDE SEQUENCE [LARGE SCALE GENOMIC DNA]</scope>
    <source>
        <strain evidence="9">MBLB1234</strain>
    </source>
</reference>
<dbReference type="GO" id="GO:0044281">
    <property type="term" value="P:small molecule metabolic process"/>
    <property type="evidence" value="ECO:0007669"/>
    <property type="project" value="UniProtKB-ARBA"/>
</dbReference>
<evidence type="ECO:0000256" key="4">
    <source>
        <dbReference type="ARBA" id="ARBA00022777"/>
    </source>
</evidence>
<keyword evidence="4 8" id="KW-0418">Kinase</keyword>
<dbReference type="NCBIfam" id="TIGR03168">
    <property type="entry name" value="1-PFK"/>
    <property type="match status" value="1"/>
</dbReference>
<feature type="domain" description="Carbohydrate kinase PfkB" evidence="7">
    <location>
        <begin position="11"/>
        <end position="289"/>
    </location>
</feature>
<dbReference type="KEGG" id="plut:EI981_02390"/>
<comment type="similarity">
    <text evidence="6">Belongs to the carbohydrate kinase PfkB family. LacC subfamily.</text>
</comment>
<keyword evidence="9" id="KW-1185">Reference proteome</keyword>
<comment type="pathway">
    <text evidence="6">Carbohydrate metabolism; D-tagatose 6-phosphate degradation; D-glyceraldehyde 3-phosphate and glycerone phosphate from D-tagatose 6-phosphate: step 1/2.</text>
</comment>
<keyword evidence="6" id="KW-0423">Lactose metabolism</keyword>
<dbReference type="GO" id="GO:0005988">
    <property type="term" value="P:lactose metabolic process"/>
    <property type="evidence" value="ECO:0007669"/>
    <property type="project" value="UniProtKB-KW"/>
</dbReference>
<dbReference type="InterPro" id="IPR017583">
    <property type="entry name" value="Tagatose/fructose_Pkinase"/>
</dbReference>
<dbReference type="SUPFAM" id="SSF53613">
    <property type="entry name" value="Ribokinase-like"/>
    <property type="match status" value="1"/>
</dbReference>
<accession>A0A3S9UT26</accession>
<dbReference type="EMBL" id="CP034346">
    <property type="protein sequence ID" value="AZS13433.1"/>
    <property type="molecule type" value="Genomic_DNA"/>
</dbReference>
<dbReference type="GO" id="GO:0016052">
    <property type="term" value="P:carbohydrate catabolic process"/>
    <property type="evidence" value="ECO:0007669"/>
    <property type="project" value="UniProtKB-ARBA"/>
</dbReference>
<keyword evidence="3 6" id="KW-0547">Nucleotide-binding</keyword>